<accession>A0ABD8A8S0</accession>
<keyword evidence="2" id="KW-1185">Reference proteome</keyword>
<dbReference type="EMBL" id="CP137641">
    <property type="protein sequence ID" value="WOX55515.1"/>
    <property type="molecule type" value="Genomic_DNA"/>
</dbReference>
<organism evidence="1 2">
    <name type="scientific">Methanoculleus palmolei</name>
    <dbReference type="NCBI Taxonomy" id="72612"/>
    <lineage>
        <taxon>Archaea</taxon>
        <taxon>Methanobacteriati</taxon>
        <taxon>Methanobacteriota</taxon>
        <taxon>Stenosarchaea group</taxon>
        <taxon>Methanomicrobia</taxon>
        <taxon>Methanomicrobiales</taxon>
        <taxon>Methanomicrobiaceae</taxon>
        <taxon>Methanoculleus</taxon>
    </lineage>
</organism>
<name>A0ABD8A8S0_9EURY</name>
<protein>
    <submittedName>
        <fullName evidence="1">Uncharacterized protein</fullName>
    </submittedName>
</protein>
<evidence type="ECO:0000313" key="2">
    <source>
        <dbReference type="Proteomes" id="UP001626603"/>
    </source>
</evidence>
<dbReference type="AlphaFoldDB" id="A0ABD8A8S0"/>
<dbReference type="Proteomes" id="UP001626603">
    <property type="component" value="Chromosome"/>
</dbReference>
<sequence length="79" mass="9063">MIQNLLYPLRDVPVRQSPKRVYAVLADVSLPLRGRNRVHITRESSKGVAPKHLCRGDTHSKLFEFLSLLPFGQSFLEDF</sequence>
<proteinExistence type="predicted"/>
<evidence type="ECO:0000313" key="1">
    <source>
        <dbReference type="EMBL" id="WOX55515.1"/>
    </source>
</evidence>
<gene>
    <name evidence="1" type="ORF">R6Y95_08585</name>
</gene>
<reference evidence="1 2" key="1">
    <citation type="submission" date="2023-10" db="EMBL/GenBank/DDBJ databases">
        <title>The complete genome sequence of Methanoculleus palmolei DSM 4273.</title>
        <authorList>
            <person name="Lai S.-J."/>
            <person name="You Y.-T."/>
            <person name="Chen S.-C."/>
        </authorList>
    </citation>
    <scope>NUCLEOTIDE SEQUENCE [LARGE SCALE GENOMIC DNA]</scope>
    <source>
        <strain evidence="1 2">DSM 4273</strain>
    </source>
</reference>